<feature type="transmembrane region" description="Helical" evidence="2">
    <location>
        <begin position="43"/>
        <end position="61"/>
    </location>
</feature>
<name>A0ABV8HPR6_9ACTN</name>
<feature type="region of interest" description="Disordered" evidence="1">
    <location>
        <begin position="79"/>
        <end position="151"/>
    </location>
</feature>
<proteinExistence type="predicted"/>
<evidence type="ECO:0000313" key="3">
    <source>
        <dbReference type="EMBL" id="MFC4033890.1"/>
    </source>
</evidence>
<protein>
    <recommendedName>
        <fullName evidence="5">SnoaL-like domain-containing protein</fullName>
    </recommendedName>
</protein>
<dbReference type="EMBL" id="JBHSBB010000014">
    <property type="protein sequence ID" value="MFC4033890.1"/>
    <property type="molecule type" value="Genomic_DNA"/>
</dbReference>
<comment type="caution">
    <text evidence="3">The sequence shown here is derived from an EMBL/GenBank/DDBJ whole genome shotgun (WGS) entry which is preliminary data.</text>
</comment>
<keyword evidence="2" id="KW-1133">Transmembrane helix</keyword>
<reference evidence="4" key="1">
    <citation type="journal article" date="2019" name="Int. J. Syst. Evol. Microbiol.">
        <title>The Global Catalogue of Microorganisms (GCM) 10K type strain sequencing project: providing services to taxonomists for standard genome sequencing and annotation.</title>
        <authorList>
            <consortium name="The Broad Institute Genomics Platform"/>
            <consortium name="The Broad Institute Genome Sequencing Center for Infectious Disease"/>
            <person name="Wu L."/>
            <person name="Ma J."/>
        </authorList>
    </citation>
    <scope>NUCLEOTIDE SEQUENCE [LARGE SCALE GENOMIC DNA]</scope>
    <source>
        <strain evidence="4">CGMCC 4.7237</strain>
    </source>
</reference>
<gene>
    <name evidence="3" type="ORF">ACFO3J_20745</name>
</gene>
<evidence type="ECO:0008006" key="5">
    <source>
        <dbReference type="Google" id="ProtNLM"/>
    </source>
</evidence>
<keyword evidence="2" id="KW-0812">Transmembrane</keyword>
<organism evidence="3 4">
    <name type="scientific">Streptomyces polygonati</name>
    <dbReference type="NCBI Taxonomy" id="1617087"/>
    <lineage>
        <taxon>Bacteria</taxon>
        <taxon>Bacillati</taxon>
        <taxon>Actinomycetota</taxon>
        <taxon>Actinomycetes</taxon>
        <taxon>Kitasatosporales</taxon>
        <taxon>Streptomycetaceae</taxon>
        <taxon>Streptomyces</taxon>
    </lineage>
</organism>
<accession>A0ABV8HPR6</accession>
<feature type="compositionally biased region" description="Low complexity" evidence="1">
    <location>
        <begin position="88"/>
        <end position="136"/>
    </location>
</feature>
<feature type="region of interest" description="Disordered" evidence="1">
    <location>
        <begin position="1"/>
        <end position="24"/>
    </location>
</feature>
<keyword evidence="2" id="KW-0472">Membrane</keyword>
<keyword evidence="4" id="KW-1185">Reference proteome</keyword>
<sequence length="242" mass="24189">MYDSSPQAGPPGPGLPPDRAVRGSPPSYRAAGLIPAAGRVRTLVLAMVGIPLLLVLTVAFVRGTGSGGSAGQAADVRSGITAGADGGTPQPARQPSPAASSTQSPSLQPSTVAPSTAQPSTTAYPTAPTAPAGQTPASPPLNTDTPAPAPDTTVNSYYAAINRRDFTTAWSMGGKNLDPTYAGFVAGFADTVLDTLTVVSVQGDTVSVTLDSLQANGARHSYSGAYRVHGGVIVGGHLVRTA</sequence>
<dbReference type="RefSeq" id="WP_386431142.1">
    <property type="nucleotide sequence ID" value="NZ_JBHSBB010000014.1"/>
</dbReference>
<evidence type="ECO:0000313" key="4">
    <source>
        <dbReference type="Proteomes" id="UP001595765"/>
    </source>
</evidence>
<evidence type="ECO:0000256" key="2">
    <source>
        <dbReference type="SAM" id="Phobius"/>
    </source>
</evidence>
<dbReference type="Proteomes" id="UP001595765">
    <property type="component" value="Unassembled WGS sequence"/>
</dbReference>
<evidence type="ECO:0000256" key="1">
    <source>
        <dbReference type="SAM" id="MobiDB-lite"/>
    </source>
</evidence>